<dbReference type="InterPro" id="IPR050222">
    <property type="entry name" value="MATE_MdtK"/>
</dbReference>
<accession>A0ABV1GCV5</accession>
<evidence type="ECO:0000256" key="2">
    <source>
        <dbReference type="ARBA" id="ARBA00004651"/>
    </source>
</evidence>
<keyword evidence="8 13" id="KW-0812">Transmembrane</keyword>
<proteinExistence type="inferred from homology"/>
<evidence type="ECO:0000313" key="14">
    <source>
        <dbReference type="EMBL" id="MEQ2519672.1"/>
    </source>
</evidence>
<keyword evidence="7" id="KW-1003">Cell membrane</keyword>
<sequence length="471" mass="51603">MGQTLRRYLILDRRFFASLLAISIPIALQNMISFGVNMMDSVMLGSFGDVAISAANVGGQPFAILMSLGFGLSSGGGVLIAQYWGRKDTASIRKVMRISMQLVFVASLTVTVICLLIPETIARFYTKDEAIVQAAVSYLTLVVFSYLPYSISNNYMMSLRAVEQVKVSAVIYAISFFVNVFFNYVFIFGAFGAPRLEVRGAAVGTVIARCSELAMVLVYMYRREKVVGFRLGDCLHRERDLLPSYMEHSLPVLGNEMLWGVGFSMISVIIGQISSVFMAAYSIVGILNQLAFVTLSGAANGAAVITGKTVGEGSRARVQKVANTLLLLAVAVSVVNCVFLLLVGPLFLNFYHVTPETREAAASLIRELALLQLVIGFDVTCIVGVLRGGGDTRFAFYNECGTLWLIALPLGFLTGVVWKMPVTVVYLCLRSDSVFKSIFSFFRLRSGKWIRNVTVREMSPQQEQTTGSFAQ</sequence>
<dbReference type="CDD" id="cd13134">
    <property type="entry name" value="MATE_like_8"/>
    <property type="match status" value="1"/>
</dbReference>
<evidence type="ECO:0000313" key="15">
    <source>
        <dbReference type="Proteomes" id="UP001477672"/>
    </source>
</evidence>
<evidence type="ECO:0000256" key="4">
    <source>
        <dbReference type="ARBA" id="ARBA00020268"/>
    </source>
</evidence>
<comment type="caution">
    <text evidence="14">The sequence shown here is derived from an EMBL/GenBank/DDBJ whole genome shotgun (WGS) entry which is preliminary data.</text>
</comment>
<dbReference type="PANTHER" id="PTHR43298">
    <property type="entry name" value="MULTIDRUG RESISTANCE PROTEIN NORM-RELATED"/>
    <property type="match status" value="1"/>
</dbReference>
<evidence type="ECO:0000256" key="11">
    <source>
        <dbReference type="ARBA" id="ARBA00023136"/>
    </source>
</evidence>
<keyword evidence="5" id="KW-0813">Transport</keyword>
<feature type="transmembrane region" description="Helical" evidence="13">
    <location>
        <begin position="15"/>
        <end position="36"/>
    </location>
</feature>
<comment type="subcellular location">
    <subcellularLocation>
        <location evidence="2">Cell membrane</location>
        <topology evidence="2">Multi-pass membrane protein</topology>
    </subcellularLocation>
</comment>
<dbReference type="Proteomes" id="UP001477672">
    <property type="component" value="Unassembled WGS sequence"/>
</dbReference>
<dbReference type="InterPro" id="IPR002528">
    <property type="entry name" value="MATE_fam"/>
</dbReference>
<dbReference type="NCBIfam" id="TIGR00797">
    <property type="entry name" value="matE"/>
    <property type="match status" value="1"/>
</dbReference>
<feature type="transmembrane region" description="Helical" evidence="13">
    <location>
        <begin position="258"/>
        <end position="280"/>
    </location>
</feature>
<keyword evidence="15" id="KW-1185">Reference proteome</keyword>
<feature type="transmembrane region" description="Helical" evidence="13">
    <location>
        <begin position="400"/>
        <end position="418"/>
    </location>
</feature>
<feature type="transmembrane region" description="Helical" evidence="13">
    <location>
        <begin position="368"/>
        <end position="388"/>
    </location>
</feature>
<feature type="transmembrane region" description="Helical" evidence="13">
    <location>
        <begin position="286"/>
        <end position="305"/>
    </location>
</feature>
<keyword evidence="6" id="KW-0050">Antiport</keyword>
<feature type="transmembrane region" description="Helical" evidence="13">
    <location>
        <begin position="102"/>
        <end position="125"/>
    </location>
</feature>
<feature type="transmembrane region" description="Helical" evidence="13">
    <location>
        <begin position="170"/>
        <end position="192"/>
    </location>
</feature>
<dbReference type="PIRSF" id="PIRSF006603">
    <property type="entry name" value="DinF"/>
    <property type="match status" value="1"/>
</dbReference>
<feature type="transmembrane region" description="Helical" evidence="13">
    <location>
        <begin position="198"/>
        <end position="221"/>
    </location>
</feature>
<dbReference type="RefSeq" id="WP_349215106.1">
    <property type="nucleotide sequence ID" value="NZ_JBBMFA010000063.1"/>
</dbReference>
<keyword evidence="9 13" id="KW-1133">Transmembrane helix</keyword>
<dbReference type="Pfam" id="PF01554">
    <property type="entry name" value="MatE"/>
    <property type="match status" value="2"/>
</dbReference>
<evidence type="ECO:0000256" key="1">
    <source>
        <dbReference type="ARBA" id="ARBA00003408"/>
    </source>
</evidence>
<organism evidence="14 15">
    <name type="scientific">Ruthenibacterium intestinale</name>
    <dbReference type="NCBI Taxonomy" id="3133163"/>
    <lineage>
        <taxon>Bacteria</taxon>
        <taxon>Bacillati</taxon>
        <taxon>Bacillota</taxon>
        <taxon>Clostridia</taxon>
        <taxon>Eubacteriales</taxon>
        <taxon>Oscillospiraceae</taxon>
        <taxon>Ruthenibacterium</taxon>
    </lineage>
</organism>
<evidence type="ECO:0000256" key="7">
    <source>
        <dbReference type="ARBA" id="ARBA00022475"/>
    </source>
</evidence>
<keyword evidence="11 13" id="KW-0472">Membrane</keyword>
<feature type="transmembrane region" description="Helical" evidence="13">
    <location>
        <begin position="62"/>
        <end position="81"/>
    </location>
</feature>
<protein>
    <recommendedName>
        <fullName evidence="4">Probable multidrug resistance protein NorM</fullName>
    </recommendedName>
    <alternativeName>
        <fullName evidence="12">Multidrug-efflux transporter</fullName>
    </alternativeName>
</protein>
<dbReference type="EMBL" id="JBBMFA010000063">
    <property type="protein sequence ID" value="MEQ2519672.1"/>
    <property type="molecule type" value="Genomic_DNA"/>
</dbReference>
<comment type="function">
    <text evidence="1">Multidrug efflux pump.</text>
</comment>
<evidence type="ECO:0000256" key="9">
    <source>
        <dbReference type="ARBA" id="ARBA00022989"/>
    </source>
</evidence>
<evidence type="ECO:0000256" key="5">
    <source>
        <dbReference type="ARBA" id="ARBA00022448"/>
    </source>
</evidence>
<gene>
    <name evidence="14" type="ORF">WMO24_04400</name>
</gene>
<evidence type="ECO:0000256" key="3">
    <source>
        <dbReference type="ARBA" id="ARBA00010199"/>
    </source>
</evidence>
<feature type="transmembrane region" description="Helical" evidence="13">
    <location>
        <begin position="325"/>
        <end position="348"/>
    </location>
</feature>
<evidence type="ECO:0000256" key="8">
    <source>
        <dbReference type="ARBA" id="ARBA00022692"/>
    </source>
</evidence>
<evidence type="ECO:0000256" key="6">
    <source>
        <dbReference type="ARBA" id="ARBA00022449"/>
    </source>
</evidence>
<dbReference type="InterPro" id="IPR048279">
    <property type="entry name" value="MdtK-like"/>
</dbReference>
<name>A0ABV1GCV5_9FIRM</name>
<evidence type="ECO:0000256" key="13">
    <source>
        <dbReference type="SAM" id="Phobius"/>
    </source>
</evidence>
<evidence type="ECO:0000256" key="10">
    <source>
        <dbReference type="ARBA" id="ARBA00023065"/>
    </source>
</evidence>
<keyword evidence="10" id="KW-0406">Ion transport</keyword>
<feature type="transmembrane region" description="Helical" evidence="13">
    <location>
        <begin position="131"/>
        <end position="149"/>
    </location>
</feature>
<dbReference type="PANTHER" id="PTHR43298:SF2">
    <property type="entry name" value="FMN_FAD EXPORTER YEEO-RELATED"/>
    <property type="match status" value="1"/>
</dbReference>
<comment type="similarity">
    <text evidence="3">Belongs to the multi antimicrobial extrusion (MATE) (TC 2.A.66.1) family.</text>
</comment>
<evidence type="ECO:0000256" key="12">
    <source>
        <dbReference type="ARBA" id="ARBA00031636"/>
    </source>
</evidence>
<reference evidence="14 15" key="1">
    <citation type="submission" date="2024-03" db="EMBL/GenBank/DDBJ databases">
        <title>Human intestinal bacterial collection.</title>
        <authorList>
            <person name="Pauvert C."/>
            <person name="Hitch T.C.A."/>
            <person name="Clavel T."/>
        </authorList>
    </citation>
    <scope>NUCLEOTIDE SEQUENCE [LARGE SCALE GENOMIC DNA]</scope>
    <source>
        <strain evidence="14 15">CLA-JM-H11</strain>
    </source>
</reference>